<gene>
    <name evidence="1" type="ORF">G3A44_00395</name>
</gene>
<organism evidence="1 2">
    <name type="scientific">Ideonella livida</name>
    <dbReference type="NCBI Taxonomy" id="2707176"/>
    <lineage>
        <taxon>Bacteria</taxon>
        <taxon>Pseudomonadati</taxon>
        <taxon>Pseudomonadota</taxon>
        <taxon>Betaproteobacteria</taxon>
        <taxon>Burkholderiales</taxon>
        <taxon>Sphaerotilaceae</taxon>
        <taxon>Ideonella</taxon>
    </lineage>
</organism>
<dbReference type="AlphaFoldDB" id="A0A7C9TIP6"/>
<accession>A0A7C9TIP6</accession>
<dbReference type="Proteomes" id="UP000484255">
    <property type="component" value="Unassembled WGS sequence"/>
</dbReference>
<evidence type="ECO:0000313" key="1">
    <source>
        <dbReference type="EMBL" id="NDY89647.1"/>
    </source>
</evidence>
<name>A0A7C9TIP6_9BURK</name>
<comment type="caution">
    <text evidence="1">The sequence shown here is derived from an EMBL/GenBank/DDBJ whole genome shotgun (WGS) entry which is preliminary data.</text>
</comment>
<protein>
    <submittedName>
        <fullName evidence="1">DUF721 domain-containing protein</fullName>
    </submittedName>
</protein>
<evidence type="ECO:0000313" key="2">
    <source>
        <dbReference type="Proteomes" id="UP000484255"/>
    </source>
</evidence>
<dbReference type="EMBL" id="JAAGOH010000001">
    <property type="protein sequence ID" value="NDY89647.1"/>
    <property type="molecule type" value="Genomic_DNA"/>
</dbReference>
<sequence length="105" mass="11536">MQRPTQGPHTRPIAETLGADSGLRQLLARAREAQQRLALVQRALPPALRPHVRSGSLDPEGWTLLVPNGAVAAKLRQCLPLVEQQLREQGYRPVPLRVKTLAAGR</sequence>
<keyword evidence="2" id="KW-1185">Reference proteome</keyword>
<proteinExistence type="predicted"/>
<reference evidence="1 2" key="1">
    <citation type="submission" date="2020-02" db="EMBL/GenBank/DDBJ databases">
        <title>Ideonella bacterium strain TBM-1.</title>
        <authorList>
            <person name="Chen W.-M."/>
        </authorList>
    </citation>
    <scope>NUCLEOTIDE SEQUENCE [LARGE SCALE GENOMIC DNA]</scope>
    <source>
        <strain evidence="1 2">TBM-1</strain>
    </source>
</reference>
<dbReference type="RefSeq" id="WP_163455508.1">
    <property type="nucleotide sequence ID" value="NZ_JAAGOH010000001.1"/>
</dbReference>